<feature type="DNA-binding region" description="H-T-H motif" evidence="2">
    <location>
        <begin position="29"/>
        <end position="48"/>
    </location>
</feature>
<comment type="caution">
    <text evidence="4">The sequence shown here is derived from an EMBL/GenBank/DDBJ whole genome shotgun (WGS) entry which is preliminary data.</text>
</comment>
<dbReference type="Gene3D" id="1.10.357.10">
    <property type="entry name" value="Tetracycline Repressor, domain 2"/>
    <property type="match status" value="1"/>
</dbReference>
<dbReference type="PANTHER" id="PTHR43479:SF11">
    <property type="entry name" value="ACREF_ENVCD OPERON REPRESSOR-RELATED"/>
    <property type="match status" value="1"/>
</dbReference>
<dbReference type="InterPro" id="IPR050624">
    <property type="entry name" value="HTH-type_Tx_Regulator"/>
</dbReference>
<keyword evidence="1 2" id="KW-0238">DNA-binding</keyword>
<dbReference type="Pfam" id="PF00440">
    <property type="entry name" value="TetR_N"/>
    <property type="match status" value="1"/>
</dbReference>
<organism evidence="4 5">
    <name type="scientific">Flavobacterium johnsoniae</name>
    <name type="common">Cytophaga johnsonae</name>
    <dbReference type="NCBI Taxonomy" id="986"/>
    <lineage>
        <taxon>Bacteria</taxon>
        <taxon>Pseudomonadati</taxon>
        <taxon>Bacteroidota</taxon>
        <taxon>Flavobacteriia</taxon>
        <taxon>Flavobacteriales</taxon>
        <taxon>Flavobacteriaceae</taxon>
        <taxon>Flavobacterium</taxon>
    </lineage>
</organism>
<accession>A0A1J7BN53</accession>
<reference evidence="4 5" key="1">
    <citation type="submission" date="2016-10" db="EMBL/GenBank/DDBJ databases">
        <title>Draft Genome Sequence of Rhizobacteria Flavobacterium johnsoniae CI04.</title>
        <authorList>
            <person name="Bravo J.I."/>
            <person name="Lozano G.L."/>
            <person name="Handelsman J."/>
        </authorList>
    </citation>
    <scope>NUCLEOTIDE SEQUENCE [LARGE SCALE GENOMIC DNA]</scope>
    <source>
        <strain evidence="4 5">CI04</strain>
    </source>
</reference>
<evidence type="ECO:0000256" key="1">
    <source>
        <dbReference type="ARBA" id="ARBA00023125"/>
    </source>
</evidence>
<evidence type="ECO:0000256" key="2">
    <source>
        <dbReference type="PROSITE-ProRule" id="PRU00335"/>
    </source>
</evidence>
<dbReference type="RefSeq" id="WP_071638219.1">
    <property type="nucleotide sequence ID" value="NZ_MLFK01000010.1"/>
</dbReference>
<sequence length="197" mass="22712">MRTRDVNKEELVKQKTIEMIVKHGIEGFAMNRLAKECGISVATLYIYYADKEDLIKKIGTEMGTYFFKSSLKDFSPDMPFAEGLAKQWENRSEFMLKNKDKIAFWEILQNSNYGEYIVNESLIELKEIMTQFLHGAIERKEIIPVSKEVFWSIAYGPLYNLLRFHEKGKGLGGTTPFKLTAEIQQEALSLVIKALKP</sequence>
<dbReference type="PROSITE" id="PS50977">
    <property type="entry name" value="HTH_TETR_2"/>
    <property type="match status" value="1"/>
</dbReference>
<evidence type="ECO:0000313" key="4">
    <source>
        <dbReference type="EMBL" id="OIV40094.1"/>
    </source>
</evidence>
<evidence type="ECO:0000259" key="3">
    <source>
        <dbReference type="PROSITE" id="PS50977"/>
    </source>
</evidence>
<dbReference type="PANTHER" id="PTHR43479">
    <property type="entry name" value="ACREF/ENVCD OPERON REPRESSOR-RELATED"/>
    <property type="match status" value="1"/>
</dbReference>
<dbReference type="Proteomes" id="UP000182826">
    <property type="component" value="Unassembled WGS sequence"/>
</dbReference>
<evidence type="ECO:0000313" key="5">
    <source>
        <dbReference type="Proteomes" id="UP000182826"/>
    </source>
</evidence>
<dbReference type="AlphaFoldDB" id="A0A1J7BN53"/>
<dbReference type="SUPFAM" id="SSF46689">
    <property type="entry name" value="Homeodomain-like"/>
    <property type="match status" value="1"/>
</dbReference>
<keyword evidence="5" id="KW-1185">Reference proteome</keyword>
<dbReference type="InterPro" id="IPR001647">
    <property type="entry name" value="HTH_TetR"/>
</dbReference>
<dbReference type="InterPro" id="IPR009057">
    <property type="entry name" value="Homeodomain-like_sf"/>
</dbReference>
<feature type="domain" description="HTH tetR-type" evidence="3">
    <location>
        <begin position="6"/>
        <end position="66"/>
    </location>
</feature>
<name>A0A1J7BN53_FLAJO</name>
<gene>
    <name evidence="4" type="ORF">BKM63_19255</name>
</gene>
<dbReference type="GO" id="GO:0003677">
    <property type="term" value="F:DNA binding"/>
    <property type="evidence" value="ECO:0007669"/>
    <property type="project" value="UniProtKB-UniRule"/>
</dbReference>
<protein>
    <submittedName>
        <fullName evidence="4">TetR family transcriptional regulator</fullName>
    </submittedName>
</protein>
<dbReference type="EMBL" id="MLFK01000010">
    <property type="protein sequence ID" value="OIV40094.1"/>
    <property type="molecule type" value="Genomic_DNA"/>
</dbReference>
<proteinExistence type="predicted"/>